<reference evidence="12 13" key="1">
    <citation type="submission" date="2020-08" db="EMBL/GenBank/DDBJ databases">
        <title>Sphingomonas sp. sand1-3 16S ribosomal RNA gene Genome sequencing and assembly.</title>
        <authorList>
            <person name="Kang M."/>
        </authorList>
    </citation>
    <scope>NUCLEOTIDE SEQUENCE [LARGE SCALE GENOMIC DNA]</scope>
    <source>
        <strain evidence="13">sand1-3</strain>
    </source>
</reference>
<dbReference type="GO" id="GO:0008360">
    <property type="term" value="P:regulation of cell shape"/>
    <property type="evidence" value="ECO:0007669"/>
    <property type="project" value="UniProtKB-KW"/>
</dbReference>
<dbReference type="InterPro" id="IPR050061">
    <property type="entry name" value="MurCDEF_pg_biosynth"/>
</dbReference>
<keyword evidence="8" id="KW-0961">Cell wall biogenesis/degradation</keyword>
<gene>
    <name evidence="12" type="ORF">H8M03_02040</name>
</gene>
<dbReference type="SUPFAM" id="SSF53244">
    <property type="entry name" value="MurD-like peptide ligases, peptide-binding domain"/>
    <property type="match status" value="1"/>
</dbReference>
<dbReference type="KEGG" id="ssau:H8M03_02040"/>
<keyword evidence="4" id="KW-0067">ATP-binding</keyword>
<feature type="domain" description="Mur ligase N-terminal catalytic" evidence="9">
    <location>
        <begin position="8"/>
        <end position="106"/>
    </location>
</feature>
<dbReference type="Gene3D" id="3.40.50.720">
    <property type="entry name" value="NAD(P)-binding Rossmann-like Domain"/>
    <property type="match status" value="1"/>
</dbReference>
<evidence type="ECO:0000256" key="5">
    <source>
        <dbReference type="ARBA" id="ARBA00022960"/>
    </source>
</evidence>
<dbReference type="Pfam" id="PF01225">
    <property type="entry name" value="Mur_ligase"/>
    <property type="match status" value="1"/>
</dbReference>
<dbReference type="Proteomes" id="UP000515861">
    <property type="component" value="Chromosome"/>
</dbReference>
<evidence type="ECO:0000259" key="10">
    <source>
        <dbReference type="Pfam" id="PF02875"/>
    </source>
</evidence>
<proteinExistence type="predicted"/>
<dbReference type="InterPro" id="IPR004101">
    <property type="entry name" value="Mur_ligase_C"/>
</dbReference>
<dbReference type="Pfam" id="PF02875">
    <property type="entry name" value="Mur_ligase_C"/>
    <property type="match status" value="1"/>
</dbReference>
<keyword evidence="6" id="KW-0573">Peptidoglycan synthesis</keyword>
<dbReference type="AlphaFoldDB" id="A0A7G9L3G3"/>
<evidence type="ECO:0000256" key="4">
    <source>
        <dbReference type="ARBA" id="ARBA00022840"/>
    </source>
</evidence>
<dbReference type="GO" id="GO:0009252">
    <property type="term" value="P:peptidoglycan biosynthetic process"/>
    <property type="evidence" value="ECO:0007669"/>
    <property type="project" value="UniProtKB-KW"/>
</dbReference>
<dbReference type="PANTHER" id="PTHR43445">
    <property type="entry name" value="UDP-N-ACETYLMURAMATE--L-ALANINE LIGASE-RELATED"/>
    <property type="match status" value="1"/>
</dbReference>
<evidence type="ECO:0000256" key="8">
    <source>
        <dbReference type="ARBA" id="ARBA00023316"/>
    </source>
</evidence>
<keyword evidence="7" id="KW-0131">Cell cycle</keyword>
<dbReference type="InterPro" id="IPR013221">
    <property type="entry name" value="Mur_ligase_cen"/>
</dbReference>
<evidence type="ECO:0000313" key="12">
    <source>
        <dbReference type="EMBL" id="QNM83162.1"/>
    </source>
</evidence>
<keyword evidence="2" id="KW-0132">Cell division</keyword>
<dbReference type="GO" id="GO:0051301">
    <property type="term" value="P:cell division"/>
    <property type="evidence" value="ECO:0007669"/>
    <property type="project" value="UniProtKB-KW"/>
</dbReference>
<evidence type="ECO:0000256" key="2">
    <source>
        <dbReference type="ARBA" id="ARBA00022618"/>
    </source>
</evidence>
<evidence type="ECO:0000256" key="6">
    <source>
        <dbReference type="ARBA" id="ARBA00022984"/>
    </source>
</evidence>
<dbReference type="GO" id="GO:0005524">
    <property type="term" value="F:ATP binding"/>
    <property type="evidence" value="ECO:0007669"/>
    <property type="project" value="UniProtKB-KW"/>
</dbReference>
<feature type="domain" description="Mur ligase central" evidence="11">
    <location>
        <begin position="113"/>
        <end position="292"/>
    </location>
</feature>
<sequence>MTESSYFFCGIGGSGMLPLASILRASGARVAGSDRSLDAGRTAPKFDYLRSLGIQLFAQDGSGPKAGMTLVTSAAVEDTVPDMVKATELGLPHFRRPQLLAQLLNAAQHSVAVGGTSGKSTVTGMVGWILHACHRQPTVMNGAVMKNFVTPSAPFASALVGDPELFVSEVDESDGSIALYKPEVAVLTNISLDHKEMGELRGLFAGFLAASRKGVINLDDPETRAMAESLPADRLVGYGFDAPSADFAGRNLELLATGTRFDVDHDGKRQQVTLAVPGRHNASNALAAIAAVRQLGVAVADAAEALGRFEGLRRRLETVGVGGGVTVIDDFAHNPDKIDASLATLRAHPGRLLILFQPHGFGPIAKMGDELAASFAKGMAADDILFLSDPVYQGGTVDKARGSDWLAGQVKAKGGKAEHIPERSAIGDRIATEARPGDRVLVMGARDDTLAEFARDLTERLGG</sequence>
<dbReference type="Pfam" id="PF08245">
    <property type="entry name" value="Mur_ligase_M"/>
    <property type="match status" value="1"/>
</dbReference>
<dbReference type="InterPro" id="IPR036565">
    <property type="entry name" value="Mur-like_cat_sf"/>
</dbReference>
<dbReference type="SUPFAM" id="SSF51984">
    <property type="entry name" value="MurCD N-terminal domain"/>
    <property type="match status" value="1"/>
</dbReference>
<keyword evidence="13" id="KW-1185">Reference proteome</keyword>
<evidence type="ECO:0000256" key="3">
    <source>
        <dbReference type="ARBA" id="ARBA00022741"/>
    </source>
</evidence>
<dbReference type="SUPFAM" id="SSF53623">
    <property type="entry name" value="MurD-like peptide ligases, catalytic domain"/>
    <property type="match status" value="1"/>
</dbReference>
<dbReference type="RefSeq" id="WP_187480117.1">
    <property type="nucleotide sequence ID" value="NZ_CP060697.1"/>
</dbReference>
<keyword evidence="3" id="KW-0547">Nucleotide-binding</keyword>
<dbReference type="EMBL" id="CP060697">
    <property type="protein sequence ID" value="QNM83162.1"/>
    <property type="molecule type" value="Genomic_DNA"/>
</dbReference>
<dbReference type="GO" id="GO:0071555">
    <property type="term" value="P:cell wall organization"/>
    <property type="evidence" value="ECO:0007669"/>
    <property type="project" value="UniProtKB-KW"/>
</dbReference>
<keyword evidence="5" id="KW-0133">Cell shape</keyword>
<dbReference type="InterPro" id="IPR000713">
    <property type="entry name" value="Mur_ligase_N"/>
</dbReference>
<organism evidence="12 13">
    <name type="scientific">Sphingomonas sabuli</name>
    <dbReference type="NCBI Taxonomy" id="2764186"/>
    <lineage>
        <taxon>Bacteria</taxon>
        <taxon>Pseudomonadati</taxon>
        <taxon>Pseudomonadota</taxon>
        <taxon>Alphaproteobacteria</taxon>
        <taxon>Sphingomonadales</taxon>
        <taxon>Sphingomonadaceae</taxon>
        <taxon>Sphingomonas</taxon>
    </lineage>
</organism>
<dbReference type="GO" id="GO:0016881">
    <property type="term" value="F:acid-amino acid ligase activity"/>
    <property type="evidence" value="ECO:0007669"/>
    <property type="project" value="InterPro"/>
</dbReference>
<evidence type="ECO:0000256" key="7">
    <source>
        <dbReference type="ARBA" id="ARBA00023306"/>
    </source>
</evidence>
<name>A0A7G9L3G3_9SPHN</name>
<protein>
    <submittedName>
        <fullName evidence="12">UDP-N-acetylmuramate--alanine ligase</fullName>
    </submittedName>
</protein>
<dbReference type="InterPro" id="IPR036615">
    <property type="entry name" value="Mur_ligase_C_dom_sf"/>
</dbReference>
<evidence type="ECO:0000313" key="13">
    <source>
        <dbReference type="Proteomes" id="UP000515861"/>
    </source>
</evidence>
<keyword evidence="1 12" id="KW-0436">Ligase</keyword>
<evidence type="ECO:0000259" key="9">
    <source>
        <dbReference type="Pfam" id="PF01225"/>
    </source>
</evidence>
<evidence type="ECO:0000259" key="11">
    <source>
        <dbReference type="Pfam" id="PF08245"/>
    </source>
</evidence>
<accession>A0A7G9L3G3</accession>
<dbReference type="Gene3D" id="3.90.190.20">
    <property type="entry name" value="Mur ligase, C-terminal domain"/>
    <property type="match status" value="1"/>
</dbReference>
<evidence type="ECO:0000256" key="1">
    <source>
        <dbReference type="ARBA" id="ARBA00022598"/>
    </source>
</evidence>
<feature type="domain" description="Mur ligase C-terminal" evidence="10">
    <location>
        <begin position="314"/>
        <end position="446"/>
    </location>
</feature>
<dbReference type="Gene3D" id="3.40.1190.10">
    <property type="entry name" value="Mur-like, catalytic domain"/>
    <property type="match status" value="1"/>
</dbReference>
<dbReference type="PANTHER" id="PTHR43445:SF3">
    <property type="entry name" value="UDP-N-ACETYLMURAMATE--L-ALANINE LIGASE"/>
    <property type="match status" value="1"/>
</dbReference>